<protein>
    <submittedName>
        <fullName evidence="3">PPOX class F420-dependent oxidoreductase</fullName>
    </submittedName>
</protein>
<organism evidence="3 4">
    <name type="scientific">Pseudonocardia alaniniphila</name>
    <dbReference type="NCBI Taxonomy" id="75291"/>
    <lineage>
        <taxon>Bacteria</taxon>
        <taxon>Bacillati</taxon>
        <taxon>Actinomycetota</taxon>
        <taxon>Actinomycetes</taxon>
        <taxon>Pseudonocardiales</taxon>
        <taxon>Pseudonocardiaceae</taxon>
        <taxon>Pseudonocardia</taxon>
    </lineage>
</organism>
<gene>
    <name evidence="3" type="ORF">MMF94_12125</name>
</gene>
<evidence type="ECO:0000259" key="2">
    <source>
        <dbReference type="Pfam" id="PF01243"/>
    </source>
</evidence>
<dbReference type="SUPFAM" id="SSF50475">
    <property type="entry name" value="FMN-binding split barrel"/>
    <property type="match status" value="1"/>
</dbReference>
<dbReference type="RefSeq" id="WP_241036461.1">
    <property type="nucleotide sequence ID" value="NZ_BAAAJF010000002.1"/>
</dbReference>
<name>A0ABS9TDQ3_9PSEU</name>
<dbReference type="InterPro" id="IPR011576">
    <property type="entry name" value="Pyridox_Oxase_N"/>
</dbReference>
<evidence type="ECO:0000313" key="4">
    <source>
        <dbReference type="Proteomes" id="UP001299970"/>
    </source>
</evidence>
<reference evidence="3 4" key="1">
    <citation type="submission" date="2022-03" db="EMBL/GenBank/DDBJ databases">
        <title>Pseudonocardia alaer sp. nov., a novel actinomycete isolated from reed forest soil.</title>
        <authorList>
            <person name="Wang L."/>
        </authorList>
    </citation>
    <scope>NUCLEOTIDE SEQUENCE [LARGE SCALE GENOMIC DNA]</scope>
    <source>
        <strain evidence="3 4">Y-16303</strain>
    </source>
</reference>
<comment type="caution">
    <text evidence="3">The sequence shown here is derived from an EMBL/GenBank/DDBJ whole genome shotgun (WGS) entry which is preliminary data.</text>
</comment>
<keyword evidence="4" id="KW-1185">Reference proteome</keyword>
<dbReference type="PANTHER" id="PTHR35176">
    <property type="entry name" value="HEME OXYGENASE HI_0854-RELATED"/>
    <property type="match status" value="1"/>
</dbReference>
<dbReference type="Proteomes" id="UP001299970">
    <property type="component" value="Unassembled WGS sequence"/>
</dbReference>
<dbReference type="Pfam" id="PF01243">
    <property type="entry name" value="PNPOx_N"/>
    <property type="match status" value="1"/>
</dbReference>
<dbReference type="PANTHER" id="PTHR35176:SF2">
    <property type="entry name" value="F420H(2)-DEPENDENT REDUCTASE RV1155"/>
    <property type="match status" value="1"/>
</dbReference>
<feature type="domain" description="Pyridoxamine 5'-phosphate oxidase N-terminal" evidence="2">
    <location>
        <begin position="4"/>
        <end position="129"/>
    </location>
</feature>
<sequence length="136" mass="15650">MDLDKAREIIREQHRAVLATIREDGTPQMSPVLVGVDDDGRVLVSTRETAVKVRNVRRDPRLWLCVLPDGFFGSWIQVEGSVEIVSLPDAMDGLVDYYRRIMGEHENWDEYRTAMQRERRVLLRVTLTRAGPDRSG</sequence>
<proteinExistence type="predicted"/>
<evidence type="ECO:0000256" key="1">
    <source>
        <dbReference type="ARBA" id="ARBA00023002"/>
    </source>
</evidence>
<dbReference type="InterPro" id="IPR012349">
    <property type="entry name" value="Split_barrel_FMN-bd"/>
</dbReference>
<dbReference type="Gene3D" id="2.30.110.10">
    <property type="entry name" value="Electron Transport, Fmn-binding Protein, Chain A"/>
    <property type="match status" value="1"/>
</dbReference>
<accession>A0ABS9TDQ3</accession>
<dbReference type="InterPro" id="IPR019920">
    <property type="entry name" value="F420-binding_dom_put"/>
</dbReference>
<dbReference type="NCBIfam" id="TIGR03618">
    <property type="entry name" value="Rv1155_F420"/>
    <property type="match status" value="1"/>
</dbReference>
<evidence type="ECO:0000313" key="3">
    <source>
        <dbReference type="EMBL" id="MCH6166431.1"/>
    </source>
</evidence>
<keyword evidence="1" id="KW-0560">Oxidoreductase</keyword>
<dbReference type="EMBL" id="JAKXMK010000009">
    <property type="protein sequence ID" value="MCH6166431.1"/>
    <property type="molecule type" value="Genomic_DNA"/>
</dbReference>
<dbReference type="InterPro" id="IPR052019">
    <property type="entry name" value="F420H2_bilvrd_red/Heme_oxyg"/>
</dbReference>